<evidence type="ECO:0000313" key="3">
    <source>
        <dbReference type="WBParaSite" id="nRc.2.0.1.t03815-RA"/>
    </source>
</evidence>
<organism evidence="2 3">
    <name type="scientific">Romanomermis culicivorax</name>
    <name type="common">Nematode worm</name>
    <dbReference type="NCBI Taxonomy" id="13658"/>
    <lineage>
        <taxon>Eukaryota</taxon>
        <taxon>Metazoa</taxon>
        <taxon>Ecdysozoa</taxon>
        <taxon>Nematoda</taxon>
        <taxon>Enoplea</taxon>
        <taxon>Dorylaimia</taxon>
        <taxon>Mermithida</taxon>
        <taxon>Mermithoidea</taxon>
        <taxon>Mermithidae</taxon>
        <taxon>Romanomermis</taxon>
    </lineage>
</organism>
<reference evidence="3" key="1">
    <citation type="submission" date="2022-11" db="UniProtKB">
        <authorList>
            <consortium name="WormBaseParasite"/>
        </authorList>
    </citation>
    <scope>IDENTIFICATION</scope>
</reference>
<dbReference type="Proteomes" id="UP000887565">
    <property type="component" value="Unplaced"/>
</dbReference>
<evidence type="ECO:0000256" key="1">
    <source>
        <dbReference type="SAM" id="Phobius"/>
    </source>
</evidence>
<keyword evidence="2" id="KW-1185">Reference proteome</keyword>
<accession>A0A915HQT2</accession>
<evidence type="ECO:0000313" key="2">
    <source>
        <dbReference type="Proteomes" id="UP000887565"/>
    </source>
</evidence>
<keyword evidence="1" id="KW-0812">Transmembrane</keyword>
<protein>
    <submittedName>
        <fullName evidence="3">Uncharacterized protein</fullName>
    </submittedName>
</protein>
<feature type="transmembrane region" description="Helical" evidence="1">
    <location>
        <begin position="104"/>
        <end position="123"/>
    </location>
</feature>
<name>A0A915HQT2_ROMCU</name>
<dbReference type="WBParaSite" id="nRc.2.0.1.t03815-RA">
    <property type="protein sequence ID" value="nRc.2.0.1.t03815-RA"/>
    <property type="gene ID" value="nRc.2.0.1.g03815"/>
</dbReference>
<sequence>MARPSQRKGQSGKAMKGTTLATSDLGGCKANAGTCILDDGVAIWDGTAIENVCPFELKNIYQVKISGNHMIVCVGLSTLAFIGRKKKYYKEMDVTSPRHSKLKLLLLLPTALLLALLMTSTTLECTTRVLSS</sequence>
<dbReference type="AlphaFoldDB" id="A0A915HQT2"/>
<feature type="transmembrane region" description="Helical" evidence="1">
    <location>
        <begin position="65"/>
        <end position="83"/>
    </location>
</feature>
<proteinExistence type="predicted"/>
<keyword evidence="1" id="KW-1133">Transmembrane helix</keyword>
<keyword evidence="1" id="KW-0472">Membrane</keyword>